<accession>A0A093RIV7</accession>
<dbReference type="GeneID" id="57268548"/>
<dbReference type="EMBL" id="JQHM01000010">
    <property type="protein sequence ID" value="KFX03052.1"/>
    <property type="molecule type" value="Genomic_DNA"/>
</dbReference>
<evidence type="ECO:0000313" key="2">
    <source>
        <dbReference type="Proteomes" id="UP000032874"/>
    </source>
</evidence>
<organism evidence="1 2">
    <name type="scientific">Pectobacterium betavasculorum</name>
    <dbReference type="NCBI Taxonomy" id="55207"/>
    <lineage>
        <taxon>Bacteria</taxon>
        <taxon>Pseudomonadati</taxon>
        <taxon>Pseudomonadota</taxon>
        <taxon>Gammaproteobacteria</taxon>
        <taxon>Enterobacterales</taxon>
        <taxon>Pectobacteriaceae</taxon>
        <taxon>Pectobacterium</taxon>
    </lineage>
</organism>
<dbReference type="AlphaFoldDB" id="A0A093RIV7"/>
<sequence length="94" mass="11165">MNKKNNGFDRIATEMFLLSAMKEYYRIYWDIVKKGPKEAFNLLTDNHHMETVYDQVIERAKKGVAKNKRYLIDFEGVRMEVMTLHTKALVLAYM</sequence>
<proteinExistence type="predicted"/>
<protein>
    <submittedName>
        <fullName evidence="1">Uncharacterized protein</fullName>
    </submittedName>
</protein>
<evidence type="ECO:0000313" key="1">
    <source>
        <dbReference type="EMBL" id="KFX03052.1"/>
    </source>
</evidence>
<dbReference type="STRING" id="55207.KP22_16715"/>
<dbReference type="RefSeq" id="WP_019105355.1">
    <property type="nucleotide sequence ID" value="NZ_JQHM01000010.1"/>
</dbReference>
<name>A0A093RIV7_9GAMM</name>
<comment type="caution">
    <text evidence="1">The sequence shown here is derived from an EMBL/GenBank/DDBJ whole genome shotgun (WGS) entry which is preliminary data.</text>
</comment>
<dbReference type="Proteomes" id="UP000032874">
    <property type="component" value="Unassembled WGS sequence"/>
</dbReference>
<dbReference type="eggNOG" id="ENOG502ZGZX">
    <property type="taxonomic scope" value="Bacteria"/>
</dbReference>
<reference evidence="1 2" key="1">
    <citation type="submission" date="2014-08" db="EMBL/GenBank/DDBJ databases">
        <title>Genome sequences of NCPPB Pectobacterium isolates.</title>
        <authorList>
            <person name="Glover R.H."/>
            <person name="Sapp M."/>
            <person name="Elphinstone J."/>
        </authorList>
    </citation>
    <scope>NUCLEOTIDE SEQUENCE [LARGE SCALE GENOMIC DNA]</scope>
    <source>
        <strain evidence="1 2">NCPPB 2795</strain>
    </source>
</reference>
<gene>
    <name evidence="1" type="ORF">KP22_16715</name>
</gene>